<protein>
    <submittedName>
        <fullName evidence="1">Uncharacterized protein</fullName>
    </submittedName>
</protein>
<sequence length="62" mass="7159">MDEDSQSVYSIREPTEKITLHISCRKLANLNIITVSDPVCHIYVASIERPNDWKLFGKIEQI</sequence>
<reference evidence="1" key="1">
    <citation type="submission" date="2023-07" db="EMBL/GenBank/DDBJ databases">
        <authorList>
            <consortium name="AG Swart"/>
            <person name="Singh M."/>
            <person name="Singh A."/>
            <person name="Seah K."/>
            <person name="Emmerich C."/>
        </authorList>
    </citation>
    <scope>NUCLEOTIDE SEQUENCE</scope>
    <source>
        <strain evidence="1">DP1</strain>
    </source>
</reference>
<evidence type="ECO:0000313" key="2">
    <source>
        <dbReference type="Proteomes" id="UP001295684"/>
    </source>
</evidence>
<gene>
    <name evidence="1" type="ORF">ECRASSUSDP1_LOCUS28612</name>
</gene>
<keyword evidence="2" id="KW-1185">Reference proteome</keyword>
<comment type="caution">
    <text evidence="1">The sequence shown here is derived from an EMBL/GenBank/DDBJ whole genome shotgun (WGS) entry which is preliminary data.</text>
</comment>
<dbReference type="EMBL" id="CAMPGE010029508">
    <property type="protein sequence ID" value="CAI2386986.1"/>
    <property type="molecule type" value="Genomic_DNA"/>
</dbReference>
<proteinExistence type="predicted"/>
<organism evidence="1 2">
    <name type="scientific">Euplotes crassus</name>
    <dbReference type="NCBI Taxonomy" id="5936"/>
    <lineage>
        <taxon>Eukaryota</taxon>
        <taxon>Sar</taxon>
        <taxon>Alveolata</taxon>
        <taxon>Ciliophora</taxon>
        <taxon>Intramacronucleata</taxon>
        <taxon>Spirotrichea</taxon>
        <taxon>Hypotrichia</taxon>
        <taxon>Euplotida</taxon>
        <taxon>Euplotidae</taxon>
        <taxon>Moneuplotes</taxon>
    </lineage>
</organism>
<dbReference type="AlphaFoldDB" id="A0AAD1YAA7"/>
<accession>A0AAD1YAA7</accession>
<dbReference type="Proteomes" id="UP001295684">
    <property type="component" value="Unassembled WGS sequence"/>
</dbReference>
<name>A0AAD1YAA7_EUPCR</name>
<evidence type="ECO:0000313" key="1">
    <source>
        <dbReference type="EMBL" id="CAI2386986.1"/>
    </source>
</evidence>